<dbReference type="GO" id="GO:0005886">
    <property type="term" value="C:plasma membrane"/>
    <property type="evidence" value="ECO:0007669"/>
    <property type="project" value="TreeGrafter"/>
</dbReference>
<protein>
    <submittedName>
        <fullName evidence="4">Synaptosome-associated proteinsynaptosomal-associated protein 25</fullName>
    </submittedName>
</protein>
<keyword evidence="5" id="KW-1185">Reference proteome</keyword>
<dbReference type="KEGG" id="gtr:GLOTRDRAFT_68742"/>
<dbReference type="Proteomes" id="UP000030669">
    <property type="component" value="Unassembled WGS sequence"/>
</dbReference>
<dbReference type="GO" id="GO:0019905">
    <property type="term" value="F:syntaxin binding"/>
    <property type="evidence" value="ECO:0007669"/>
    <property type="project" value="TreeGrafter"/>
</dbReference>
<evidence type="ECO:0000259" key="3">
    <source>
        <dbReference type="PROSITE" id="PS50192"/>
    </source>
</evidence>
<dbReference type="GO" id="GO:0006887">
    <property type="term" value="P:exocytosis"/>
    <property type="evidence" value="ECO:0007669"/>
    <property type="project" value="TreeGrafter"/>
</dbReference>
<feature type="region of interest" description="Disordered" evidence="2">
    <location>
        <begin position="254"/>
        <end position="311"/>
    </location>
</feature>
<dbReference type="EMBL" id="KB469296">
    <property type="protein sequence ID" value="EPQ60791.1"/>
    <property type="molecule type" value="Genomic_DNA"/>
</dbReference>
<feature type="compositionally biased region" description="Acidic residues" evidence="2">
    <location>
        <begin position="302"/>
        <end position="311"/>
    </location>
</feature>
<dbReference type="GO" id="GO:0031201">
    <property type="term" value="C:SNARE complex"/>
    <property type="evidence" value="ECO:0007669"/>
    <property type="project" value="TreeGrafter"/>
</dbReference>
<comment type="similarity">
    <text evidence="1">Belongs to the SNAP-25 family.</text>
</comment>
<dbReference type="PROSITE" id="PS50192">
    <property type="entry name" value="T_SNARE"/>
    <property type="match status" value="1"/>
</dbReference>
<dbReference type="CDD" id="cd15886">
    <property type="entry name" value="SNARE_SEC9N"/>
    <property type="match status" value="1"/>
</dbReference>
<dbReference type="GO" id="GO:0005484">
    <property type="term" value="F:SNAP receptor activity"/>
    <property type="evidence" value="ECO:0007669"/>
    <property type="project" value="TreeGrafter"/>
</dbReference>
<dbReference type="CDD" id="cd15857">
    <property type="entry name" value="SNARE_SEC9C"/>
    <property type="match status" value="1"/>
</dbReference>
<dbReference type="PANTHER" id="PTHR19305">
    <property type="entry name" value="SYNAPTOSOMAL ASSOCIATED PROTEIN"/>
    <property type="match status" value="1"/>
</dbReference>
<name>S7QMJ7_GLOTA</name>
<proteinExistence type="inferred from homology"/>
<dbReference type="PANTHER" id="PTHR19305:SF9">
    <property type="entry name" value="SYNAPTOSOMAL-ASSOCIATED PROTEIN 29"/>
    <property type="match status" value="1"/>
</dbReference>
<feature type="region of interest" description="Disordered" evidence="2">
    <location>
        <begin position="1"/>
        <end position="135"/>
    </location>
</feature>
<sequence length="369" mass="41656">MSFLRRKEKNLIPPVEPPGAARNELLGSGSRGNSTSPRPPPSYRSTASTYVASRDGDPYNGYKAPSRTGSQTDVESSSRYTRSTPAGDSYSRGQGNVDRDRQELFAGYNPQKGGSGRFFDDAPAEPGENEDEEVEGIKQQIRYTKQESVNSTRNALRMAREAEETARNTVAKLGDQSEKLANTERHLDVSKGHTNRAQDKTDELKQLNRSIFRPVITFNKDAKRAAQEAKLQQRYEEEREEREKAMMDIRETQNRLGRAQTYGAQEEDEEGIGGGGVRSRFKTAEQQALRKEQRKRYQFEATESDDEMENELDDNLDEIADATKRLKALGMAMGQELDSQVGRIGRIEEKTVNLDNKVFSTTERLKRIK</sequence>
<dbReference type="GeneID" id="19307918"/>
<organism evidence="4 5">
    <name type="scientific">Gloeophyllum trabeum (strain ATCC 11539 / FP-39264 / Madison 617)</name>
    <name type="common">Brown rot fungus</name>
    <dbReference type="NCBI Taxonomy" id="670483"/>
    <lineage>
        <taxon>Eukaryota</taxon>
        <taxon>Fungi</taxon>
        <taxon>Dikarya</taxon>
        <taxon>Basidiomycota</taxon>
        <taxon>Agaricomycotina</taxon>
        <taxon>Agaricomycetes</taxon>
        <taxon>Gloeophyllales</taxon>
        <taxon>Gloeophyllaceae</taxon>
        <taxon>Gloeophyllum</taxon>
    </lineage>
</organism>
<feature type="compositionally biased region" description="Basic and acidic residues" evidence="2">
    <location>
        <begin position="175"/>
        <end position="202"/>
    </location>
</feature>
<dbReference type="HOGENOM" id="CLU_020823_0_0_1"/>
<reference evidence="4 5" key="1">
    <citation type="journal article" date="2012" name="Science">
        <title>The Paleozoic origin of enzymatic lignin decomposition reconstructed from 31 fungal genomes.</title>
        <authorList>
            <person name="Floudas D."/>
            <person name="Binder M."/>
            <person name="Riley R."/>
            <person name="Barry K."/>
            <person name="Blanchette R.A."/>
            <person name="Henrissat B."/>
            <person name="Martinez A.T."/>
            <person name="Otillar R."/>
            <person name="Spatafora J.W."/>
            <person name="Yadav J.S."/>
            <person name="Aerts A."/>
            <person name="Benoit I."/>
            <person name="Boyd A."/>
            <person name="Carlson A."/>
            <person name="Copeland A."/>
            <person name="Coutinho P.M."/>
            <person name="de Vries R.P."/>
            <person name="Ferreira P."/>
            <person name="Findley K."/>
            <person name="Foster B."/>
            <person name="Gaskell J."/>
            <person name="Glotzer D."/>
            <person name="Gorecki P."/>
            <person name="Heitman J."/>
            <person name="Hesse C."/>
            <person name="Hori C."/>
            <person name="Igarashi K."/>
            <person name="Jurgens J.A."/>
            <person name="Kallen N."/>
            <person name="Kersten P."/>
            <person name="Kohler A."/>
            <person name="Kuees U."/>
            <person name="Kumar T.K.A."/>
            <person name="Kuo A."/>
            <person name="LaButti K."/>
            <person name="Larrondo L.F."/>
            <person name="Lindquist E."/>
            <person name="Ling A."/>
            <person name="Lombard V."/>
            <person name="Lucas S."/>
            <person name="Lundell T."/>
            <person name="Martin R."/>
            <person name="McLaughlin D.J."/>
            <person name="Morgenstern I."/>
            <person name="Morin E."/>
            <person name="Murat C."/>
            <person name="Nagy L.G."/>
            <person name="Nolan M."/>
            <person name="Ohm R.A."/>
            <person name="Patyshakuliyeva A."/>
            <person name="Rokas A."/>
            <person name="Ruiz-Duenas F.J."/>
            <person name="Sabat G."/>
            <person name="Salamov A."/>
            <person name="Samejima M."/>
            <person name="Schmutz J."/>
            <person name="Slot J.C."/>
            <person name="St John F."/>
            <person name="Stenlid J."/>
            <person name="Sun H."/>
            <person name="Sun S."/>
            <person name="Syed K."/>
            <person name="Tsang A."/>
            <person name="Wiebenga A."/>
            <person name="Young D."/>
            <person name="Pisabarro A."/>
            <person name="Eastwood D.C."/>
            <person name="Martin F."/>
            <person name="Cullen D."/>
            <person name="Grigoriev I.V."/>
            <person name="Hibbett D.S."/>
        </authorList>
    </citation>
    <scope>NUCLEOTIDE SEQUENCE [LARGE SCALE GENOMIC DNA]</scope>
    <source>
        <strain evidence="4 5">ATCC 11539</strain>
    </source>
</reference>
<evidence type="ECO:0000313" key="4">
    <source>
        <dbReference type="EMBL" id="EPQ60791.1"/>
    </source>
</evidence>
<dbReference type="GO" id="GO:0006906">
    <property type="term" value="P:vesicle fusion"/>
    <property type="evidence" value="ECO:0007669"/>
    <property type="project" value="TreeGrafter"/>
</dbReference>
<dbReference type="OMA" id="TNQRMER"/>
<evidence type="ECO:0000313" key="5">
    <source>
        <dbReference type="Proteomes" id="UP000030669"/>
    </source>
</evidence>
<dbReference type="SMART" id="SM00397">
    <property type="entry name" value="t_SNARE"/>
    <property type="match status" value="2"/>
</dbReference>
<feature type="compositionally biased region" description="Polar residues" evidence="2">
    <location>
        <begin position="67"/>
        <end position="94"/>
    </location>
</feature>
<dbReference type="InterPro" id="IPR000727">
    <property type="entry name" value="T_SNARE_dom"/>
</dbReference>
<dbReference type="SUPFAM" id="SSF58038">
    <property type="entry name" value="SNARE fusion complex"/>
    <property type="match status" value="2"/>
</dbReference>
<dbReference type="RefSeq" id="XP_007861114.1">
    <property type="nucleotide sequence ID" value="XM_007862923.1"/>
</dbReference>
<dbReference type="Gene3D" id="1.20.5.110">
    <property type="match status" value="2"/>
</dbReference>
<dbReference type="AlphaFoldDB" id="S7QMJ7"/>
<feature type="compositionally biased region" description="Basic and acidic residues" evidence="2">
    <location>
        <begin position="288"/>
        <end position="298"/>
    </location>
</feature>
<gene>
    <name evidence="4" type="ORF">GLOTRDRAFT_68742</name>
</gene>
<evidence type="ECO:0000256" key="2">
    <source>
        <dbReference type="SAM" id="MobiDB-lite"/>
    </source>
</evidence>
<evidence type="ECO:0000256" key="1">
    <source>
        <dbReference type="ARBA" id="ARBA00009480"/>
    </source>
</evidence>
<dbReference type="OrthoDB" id="18679at2759"/>
<dbReference type="eggNOG" id="KOG3065">
    <property type="taxonomic scope" value="Eukaryota"/>
</dbReference>
<feature type="domain" description="T-SNARE coiled-coil homology" evidence="3">
    <location>
        <begin position="306"/>
        <end position="368"/>
    </location>
</feature>
<dbReference type="STRING" id="670483.S7QMJ7"/>
<accession>S7QMJ7</accession>
<feature type="region of interest" description="Disordered" evidence="2">
    <location>
        <begin position="159"/>
        <end position="202"/>
    </location>
</feature>